<dbReference type="SUPFAM" id="SSF161270">
    <property type="entry name" value="PspA lactotransferrin-binding region"/>
    <property type="match status" value="1"/>
</dbReference>
<sequence>MLSFDYYGFGQSNGWINKVSNLEDYQSRVSTLLKKLQEQKPNNGIYTSKTNTGKNYSCINSEIDCINQFVNNLFRCNDCSIPHLDGTNYFKVFRLVNNIFRPSLVAEFFELYKECYYKKRVLTSREFVSDETNSEVIELSKKLWCLFKKILKPTIYEIENCGTETGYNEDLSGHTMDLTSDYYWALFTNLYNTIRIRNTKSYKTLGTDGSSSVSVHRPSNITVCPSKIQIPYESICKKLENHISDLKSQISDLESQISDLKSQIRGLEETGQEKDQTITNLNQKVSELTQEKEEAEAILNRLTEIHYEELNKLKDKVDKQINKLCRDRKDEKQKQESEYQRKLSLKEECFNKEMGRLTEENNKFKNDNLSLRKELDDTKVLLFIKLCGKTQIILQSKAKEQGFEYKIELKPEKEIFIVPVSQSEKRKDKFKIKLPRLTINKMDEVLEYEEFCINLKDEKKFYYNKKGSCILGQQLNLQIEIVDGKKKEEPISKQTKQKGGIQNNIVDEEQQELNKEVVKVSVPIDYYFVKGPHKFDYQGMEIKLPISLKTQEGEIISLLTQKGPMKFQVNSEPTNSYRRDGFDLIQTLYFPKKDEGQSVILPVHTYDGTVGPSMFLVKDGYTVQYFGKGFFCPHGVRGSLKVVVKLIE</sequence>
<dbReference type="OrthoDB" id="30276at2759"/>
<gene>
    <name evidence="2" type="ORF">EDI_070560</name>
</gene>
<evidence type="ECO:0000313" key="3">
    <source>
        <dbReference type="Proteomes" id="UP000008076"/>
    </source>
</evidence>
<dbReference type="EMBL" id="DS549985">
    <property type="protein sequence ID" value="EDR24314.1"/>
    <property type="molecule type" value="Genomic_DNA"/>
</dbReference>
<keyword evidence="1" id="KW-0175">Coiled coil</keyword>
<organism evidence="3">
    <name type="scientific">Entamoeba dispar (strain ATCC PRA-260 / SAW760)</name>
    <dbReference type="NCBI Taxonomy" id="370354"/>
    <lineage>
        <taxon>Eukaryota</taxon>
        <taxon>Amoebozoa</taxon>
        <taxon>Evosea</taxon>
        <taxon>Archamoebae</taxon>
        <taxon>Mastigamoebida</taxon>
        <taxon>Entamoebidae</taxon>
        <taxon>Entamoeba</taxon>
    </lineage>
</organism>
<keyword evidence="3" id="KW-1185">Reference proteome</keyword>
<dbReference type="VEuPathDB" id="AmoebaDB:EDI_070560"/>
<dbReference type="GeneID" id="5884405"/>
<dbReference type="OMA" id="IYEIENC"/>
<evidence type="ECO:0000313" key="2">
    <source>
        <dbReference type="EMBL" id="EDR24314.1"/>
    </source>
</evidence>
<dbReference type="Proteomes" id="UP000008076">
    <property type="component" value="Unassembled WGS sequence"/>
</dbReference>
<evidence type="ECO:0000256" key="1">
    <source>
        <dbReference type="SAM" id="Coils"/>
    </source>
</evidence>
<feature type="coiled-coil region" evidence="1">
    <location>
        <begin position="236"/>
        <end position="374"/>
    </location>
</feature>
<accession>B0EM96</accession>
<protein>
    <submittedName>
        <fullName evidence="2">Uncharacterized protein</fullName>
    </submittedName>
</protein>
<dbReference type="Gene3D" id="1.10.287.1490">
    <property type="match status" value="1"/>
</dbReference>
<name>B0EM96_ENTDS</name>
<dbReference type="KEGG" id="edi:EDI_070560"/>
<dbReference type="AlphaFoldDB" id="B0EM96"/>
<proteinExistence type="predicted"/>
<dbReference type="eggNOG" id="ENOG502R97Q">
    <property type="taxonomic scope" value="Eukaryota"/>
</dbReference>
<reference evidence="3" key="1">
    <citation type="submission" date="2007-12" db="EMBL/GenBank/DDBJ databases">
        <title>Annotation of Entamoeba dispar SAW760.</title>
        <authorList>
            <person name="Lorenzi H."/>
            <person name="Inman J."/>
            <person name="Schobel S."/>
            <person name="Amedeo P."/>
            <person name="Caler E."/>
        </authorList>
    </citation>
    <scope>NUCLEOTIDE SEQUENCE [LARGE SCALE GENOMIC DNA]</scope>
    <source>
        <strain evidence="3">ATCC PRA-260 / SAW760</strain>
    </source>
</reference>
<dbReference type="RefSeq" id="XP_001739272.1">
    <property type="nucleotide sequence ID" value="XM_001739220.1"/>
</dbReference>